<dbReference type="STRING" id="1335309.GA0116948_10140"/>
<organism evidence="1 2">
    <name type="scientific">Chitinophaga costaii</name>
    <dbReference type="NCBI Taxonomy" id="1335309"/>
    <lineage>
        <taxon>Bacteria</taxon>
        <taxon>Pseudomonadati</taxon>
        <taxon>Bacteroidota</taxon>
        <taxon>Chitinophagia</taxon>
        <taxon>Chitinophagales</taxon>
        <taxon>Chitinophagaceae</taxon>
        <taxon>Chitinophaga</taxon>
    </lineage>
</organism>
<dbReference type="EMBL" id="FMAR01000001">
    <property type="protein sequence ID" value="SCB72229.1"/>
    <property type="molecule type" value="Genomic_DNA"/>
</dbReference>
<reference evidence="1 2" key="1">
    <citation type="submission" date="2016-08" db="EMBL/GenBank/DDBJ databases">
        <authorList>
            <person name="Seilhamer J.J."/>
        </authorList>
    </citation>
    <scope>NUCLEOTIDE SEQUENCE [LARGE SCALE GENOMIC DNA]</scope>
    <source>
        <strain evidence="1 2">A37T2</strain>
    </source>
</reference>
<proteinExistence type="predicted"/>
<sequence length="50" mass="5911">MSRYDLFRSRNMCTHITSNLNSGEIQEIYGHRMREMFNLLAFSPETAGKR</sequence>
<protein>
    <submittedName>
        <fullName evidence="1">Uncharacterized protein</fullName>
    </submittedName>
</protein>
<dbReference type="Proteomes" id="UP000242818">
    <property type="component" value="Unassembled WGS sequence"/>
</dbReference>
<accession>A0A1C3YQ65</accession>
<evidence type="ECO:0000313" key="1">
    <source>
        <dbReference type="EMBL" id="SCB72229.1"/>
    </source>
</evidence>
<evidence type="ECO:0000313" key="2">
    <source>
        <dbReference type="Proteomes" id="UP000242818"/>
    </source>
</evidence>
<dbReference type="RefSeq" id="WP_165798301.1">
    <property type="nucleotide sequence ID" value="NZ_FMAR01000001.1"/>
</dbReference>
<keyword evidence="2" id="KW-1185">Reference proteome</keyword>
<name>A0A1C3YQ65_9BACT</name>
<dbReference type="AlphaFoldDB" id="A0A1C3YQ65"/>
<gene>
    <name evidence="1" type="ORF">GA0116948_10140</name>
</gene>